<gene>
    <name evidence="7" type="primary">rsmC</name>
    <name evidence="7" type="ORF">JSE7799_01305</name>
</gene>
<dbReference type="Proteomes" id="UP000049455">
    <property type="component" value="Unassembled WGS sequence"/>
</dbReference>
<keyword evidence="3 7" id="KW-0489">Methyltransferase</keyword>
<dbReference type="InterPro" id="IPR046977">
    <property type="entry name" value="RsmC/RlmG"/>
</dbReference>
<dbReference type="STRING" id="313367.JSE7799_01305"/>
<dbReference type="PROSITE" id="PS00092">
    <property type="entry name" value="N6_MTASE"/>
    <property type="match status" value="1"/>
</dbReference>
<dbReference type="AlphaFoldDB" id="A0A0M7B8R1"/>
<organism evidence="7 8">
    <name type="scientific">Jannaschia seosinensis</name>
    <dbReference type="NCBI Taxonomy" id="313367"/>
    <lineage>
        <taxon>Bacteria</taxon>
        <taxon>Pseudomonadati</taxon>
        <taxon>Pseudomonadota</taxon>
        <taxon>Alphaproteobacteria</taxon>
        <taxon>Rhodobacterales</taxon>
        <taxon>Roseobacteraceae</taxon>
        <taxon>Jannaschia</taxon>
    </lineage>
</organism>
<evidence type="ECO:0000256" key="4">
    <source>
        <dbReference type="ARBA" id="ARBA00022679"/>
    </source>
</evidence>
<dbReference type="PANTHER" id="PTHR47816">
    <property type="entry name" value="RIBOSOMAL RNA SMALL SUBUNIT METHYLTRANSFERASE C"/>
    <property type="match status" value="1"/>
</dbReference>
<sequence>MRSRLSHALAAGAVALPSGPVLLLRPPADLDLDGLPEDLTAVQGFRPDHDALASRGLRMADAAEGDFAAAIVFATRAKEQTRDLIARACAHVPPGAPVVVEGAKGDGIDSVLRQCRGIFDVGEVFAKAHGKVFAFPAADPPADWRAAPRVVDGFVTRPGVFSADGADPGSALLAQHVGGLSGRICDLGAGWGFLSHAVLASAAVTECALVEAERDALDCARTNVTDPRATFHWADATAWAADPFDVVVSNPPFHTSRRADPALGWAFLAAAARLLKPKGRLLLVANRHLPYEATLSEHFASAMVLAETGGYKVIDARNPRRSRT</sequence>
<reference evidence="7 8" key="1">
    <citation type="submission" date="2015-09" db="EMBL/GenBank/DDBJ databases">
        <authorList>
            <person name="Jackson K.R."/>
            <person name="Lunt B.L."/>
            <person name="Fisher J.N.B."/>
            <person name="Gardner A.V."/>
            <person name="Bailey M.E."/>
            <person name="Deus L.M."/>
            <person name="Earl A.S."/>
            <person name="Gibby P.D."/>
            <person name="Hartmann K.A."/>
            <person name="Liu J.E."/>
            <person name="Manci A.M."/>
            <person name="Nielsen D.A."/>
            <person name="Solomon M.B."/>
            <person name="Breakwell D.P."/>
            <person name="Burnett S.H."/>
            <person name="Grose J.H."/>
        </authorList>
    </citation>
    <scope>NUCLEOTIDE SEQUENCE [LARGE SCALE GENOMIC DNA]</scope>
    <source>
        <strain evidence="7 8">CECT 7799</strain>
    </source>
</reference>
<keyword evidence="1" id="KW-0963">Cytoplasm</keyword>
<dbReference type="GO" id="GO:0052914">
    <property type="term" value="F:16S rRNA (guanine(1207)-N(2))-methyltransferase activity"/>
    <property type="evidence" value="ECO:0007669"/>
    <property type="project" value="UniProtKB-EC"/>
</dbReference>
<dbReference type="SUPFAM" id="SSF53335">
    <property type="entry name" value="S-adenosyl-L-methionine-dependent methyltransferases"/>
    <property type="match status" value="1"/>
</dbReference>
<evidence type="ECO:0000313" key="7">
    <source>
        <dbReference type="EMBL" id="CUH37552.1"/>
    </source>
</evidence>
<name>A0A0M7B8R1_9RHOB</name>
<dbReference type="RefSeq" id="WP_055662902.1">
    <property type="nucleotide sequence ID" value="NZ_CYPR01000079.1"/>
</dbReference>
<dbReference type="PANTHER" id="PTHR47816:SF4">
    <property type="entry name" value="RIBOSOMAL RNA SMALL SUBUNIT METHYLTRANSFERASE C"/>
    <property type="match status" value="1"/>
</dbReference>
<evidence type="ECO:0000259" key="6">
    <source>
        <dbReference type="Pfam" id="PF05175"/>
    </source>
</evidence>
<dbReference type="CDD" id="cd02440">
    <property type="entry name" value="AdoMet_MTases"/>
    <property type="match status" value="1"/>
</dbReference>
<dbReference type="OrthoDB" id="9816072at2"/>
<evidence type="ECO:0000256" key="2">
    <source>
        <dbReference type="ARBA" id="ARBA00022552"/>
    </source>
</evidence>
<dbReference type="EC" id="2.1.1.172" evidence="7"/>
<evidence type="ECO:0000256" key="3">
    <source>
        <dbReference type="ARBA" id="ARBA00022603"/>
    </source>
</evidence>
<protein>
    <submittedName>
        <fullName evidence="7">Ribosomal RNA small subunit methyltransferase C</fullName>
        <ecNumber evidence="7">2.1.1.172</ecNumber>
    </submittedName>
</protein>
<keyword evidence="8" id="KW-1185">Reference proteome</keyword>
<dbReference type="InterPro" id="IPR029063">
    <property type="entry name" value="SAM-dependent_MTases_sf"/>
</dbReference>
<keyword evidence="2" id="KW-0698">rRNA processing</keyword>
<evidence type="ECO:0000313" key="8">
    <source>
        <dbReference type="Proteomes" id="UP000049455"/>
    </source>
</evidence>
<keyword evidence="4 7" id="KW-0808">Transferase</keyword>
<accession>A0A0M7B8R1</accession>
<dbReference type="Pfam" id="PF05175">
    <property type="entry name" value="MTS"/>
    <property type="match status" value="1"/>
</dbReference>
<keyword evidence="5" id="KW-0949">S-adenosyl-L-methionine</keyword>
<dbReference type="Gene3D" id="3.40.50.150">
    <property type="entry name" value="Vaccinia Virus protein VP39"/>
    <property type="match status" value="2"/>
</dbReference>
<dbReference type="InterPro" id="IPR007848">
    <property type="entry name" value="Small_mtfrase_dom"/>
</dbReference>
<evidence type="ECO:0000256" key="5">
    <source>
        <dbReference type="ARBA" id="ARBA00022691"/>
    </source>
</evidence>
<dbReference type="EMBL" id="CYPR01000079">
    <property type="protein sequence ID" value="CUH37552.1"/>
    <property type="molecule type" value="Genomic_DNA"/>
</dbReference>
<evidence type="ECO:0000256" key="1">
    <source>
        <dbReference type="ARBA" id="ARBA00022490"/>
    </source>
</evidence>
<proteinExistence type="predicted"/>
<feature type="domain" description="Methyltransferase small" evidence="6">
    <location>
        <begin position="154"/>
        <end position="314"/>
    </location>
</feature>
<dbReference type="GO" id="GO:0003676">
    <property type="term" value="F:nucleic acid binding"/>
    <property type="evidence" value="ECO:0007669"/>
    <property type="project" value="InterPro"/>
</dbReference>
<dbReference type="InterPro" id="IPR002052">
    <property type="entry name" value="DNA_methylase_N6_adenine_CS"/>
</dbReference>